<dbReference type="InterPro" id="IPR027417">
    <property type="entry name" value="P-loop_NTPase"/>
</dbReference>
<dbReference type="Gene3D" id="3.40.50.300">
    <property type="entry name" value="P-loop containing nucleotide triphosphate hydrolases"/>
    <property type="match status" value="2"/>
</dbReference>
<reference evidence="14 15" key="1">
    <citation type="submission" date="2016-04" db="EMBL/GenBank/DDBJ databases">
        <title>Peptidophaga gingivicola gen. nov., sp. nov., isolated from human subgingival plaque.</title>
        <authorList>
            <person name="Beall C.J."/>
            <person name="Mokrzan E.M."/>
            <person name="Griffen A.L."/>
            <person name="Leys E.J."/>
        </authorList>
    </citation>
    <scope>NUCLEOTIDE SEQUENCE [LARGE SCALE GENOMIC DNA]</scope>
    <source>
        <strain evidence="14 15">BA112</strain>
    </source>
</reference>
<keyword evidence="2" id="KW-0547">Nucleotide-binding</keyword>
<dbReference type="InterPro" id="IPR006555">
    <property type="entry name" value="ATP-dep_Helicase_C"/>
</dbReference>
<dbReference type="InterPro" id="IPR014001">
    <property type="entry name" value="Helicase_ATP-bd"/>
</dbReference>
<evidence type="ECO:0000256" key="2">
    <source>
        <dbReference type="ARBA" id="ARBA00022741"/>
    </source>
</evidence>
<dbReference type="GO" id="GO:0043139">
    <property type="term" value="F:5'-3' DNA helicase activity"/>
    <property type="evidence" value="ECO:0007669"/>
    <property type="project" value="UniProtKB-EC"/>
</dbReference>
<evidence type="ECO:0000256" key="12">
    <source>
        <dbReference type="SAM" id="MobiDB-lite"/>
    </source>
</evidence>
<dbReference type="SUPFAM" id="SSF52540">
    <property type="entry name" value="P-loop containing nucleoside triphosphate hydrolases"/>
    <property type="match status" value="1"/>
</dbReference>
<keyword evidence="11" id="KW-0175">Coiled coil</keyword>
<dbReference type="PANTHER" id="PTHR11472">
    <property type="entry name" value="DNA REPAIR DEAD HELICASE RAD3/XP-D SUBFAMILY MEMBER"/>
    <property type="match status" value="1"/>
</dbReference>
<dbReference type="Proteomes" id="UP000078368">
    <property type="component" value="Unassembled WGS sequence"/>
</dbReference>
<evidence type="ECO:0000256" key="3">
    <source>
        <dbReference type="ARBA" id="ARBA00022801"/>
    </source>
</evidence>
<evidence type="ECO:0000259" key="13">
    <source>
        <dbReference type="PROSITE" id="PS51193"/>
    </source>
</evidence>
<dbReference type="Pfam" id="PF13307">
    <property type="entry name" value="Helicase_C_2"/>
    <property type="match status" value="1"/>
</dbReference>
<evidence type="ECO:0000256" key="6">
    <source>
        <dbReference type="ARBA" id="ARBA00038058"/>
    </source>
</evidence>
<dbReference type="STRING" id="1823756.A4H34_09445"/>
<comment type="catalytic activity">
    <reaction evidence="8">
        <text>ATP + H2O = ADP + phosphate + H(+)</text>
        <dbReference type="Rhea" id="RHEA:13065"/>
        <dbReference type="ChEBI" id="CHEBI:15377"/>
        <dbReference type="ChEBI" id="CHEBI:15378"/>
        <dbReference type="ChEBI" id="CHEBI:30616"/>
        <dbReference type="ChEBI" id="CHEBI:43474"/>
        <dbReference type="ChEBI" id="CHEBI:456216"/>
        <dbReference type="EC" id="5.6.2.3"/>
    </reaction>
</comment>
<evidence type="ECO:0000256" key="9">
    <source>
        <dbReference type="ARBA" id="ARBA00073590"/>
    </source>
</evidence>
<protein>
    <recommendedName>
        <fullName evidence="9">ATP-dependent helicase DinG</fullName>
        <ecNumber evidence="7">5.6.2.3</ecNumber>
    </recommendedName>
    <alternativeName>
        <fullName evidence="10">DNA 5'-3' helicase DinG</fullName>
    </alternativeName>
</protein>
<evidence type="ECO:0000313" key="15">
    <source>
        <dbReference type="Proteomes" id="UP000078368"/>
    </source>
</evidence>
<dbReference type="EMBL" id="LVZK01000003">
    <property type="protein sequence ID" value="OAP85490.1"/>
    <property type="molecule type" value="Genomic_DNA"/>
</dbReference>
<name>A0A179B1W1_9ACTO</name>
<evidence type="ECO:0000256" key="11">
    <source>
        <dbReference type="SAM" id="Coils"/>
    </source>
</evidence>
<dbReference type="GO" id="GO:0003676">
    <property type="term" value="F:nucleic acid binding"/>
    <property type="evidence" value="ECO:0007669"/>
    <property type="project" value="InterPro"/>
</dbReference>
<comment type="similarity">
    <text evidence="6">Belongs to the helicase family. DinG subfamily.</text>
</comment>
<proteinExistence type="inferred from homology"/>
<keyword evidence="15" id="KW-1185">Reference proteome</keyword>
<dbReference type="SMART" id="SM00487">
    <property type="entry name" value="DEXDc"/>
    <property type="match status" value="1"/>
</dbReference>
<dbReference type="GO" id="GO:0016818">
    <property type="term" value="F:hydrolase activity, acting on acid anhydrides, in phosphorus-containing anhydrides"/>
    <property type="evidence" value="ECO:0007669"/>
    <property type="project" value="InterPro"/>
</dbReference>
<dbReference type="Pfam" id="PF00270">
    <property type="entry name" value="DEAD"/>
    <property type="match status" value="1"/>
</dbReference>
<evidence type="ECO:0000256" key="10">
    <source>
        <dbReference type="ARBA" id="ARBA00079061"/>
    </source>
</evidence>
<accession>A0A179B1W1</accession>
<dbReference type="PANTHER" id="PTHR11472:SF34">
    <property type="entry name" value="REGULATOR OF TELOMERE ELONGATION HELICASE 1"/>
    <property type="match status" value="1"/>
</dbReference>
<evidence type="ECO:0000256" key="4">
    <source>
        <dbReference type="ARBA" id="ARBA00022806"/>
    </source>
</evidence>
<dbReference type="PROSITE" id="PS51193">
    <property type="entry name" value="HELICASE_ATP_BIND_2"/>
    <property type="match status" value="1"/>
</dbReference>
<evidence type="ECO:0000256" key="1">
    <source>
        <dbReference type="ARBA" id="ARBA00001966"/>
    </source>
</evidence>
<feature type="domain" description="Helicase ATP-binding" evidence="13">
    <location>
        <begin position="1"/>
        <end position="282"/>
    </location>
</feature>
<dbReference type="SMART" id="SM00491">
    <property type="entry name" value="HELICc2"/>
    <property type="match status" value="1"/>
</dbReference>
<evidence type="ECO:0000256" key="7">
    <source>
        <dbReference type="ARBA" id="ARBA00044969"/>
    </source>
</evidence>
<dbReference type="InterPro" id="IPR014013">
    <property type="entry name" value="Helic_SF1/SF2_ATP-bd_DinG/Rad3"/>
</dbReference>
<organism evidence="14 15">
    <name type="scientific">Peptidiphaga gingivicola</name>
    <dbReference type="NCBI Taxonomy" id="2741497"/>
    <lineage>
        <taxon>Bacteria</taxon>
        <taxon>Bacillati</taxon>
        <taxon>Actinomycetota</taxon>
        <taxon>Actinomycetes</taxon>
        <taxon>Actinomycetales</taxon>
        <taxon>Actinomycetaceae</taxon>
        <taxon>Peptidiphaga</taxon>
    </lineage>
</organism>
<dbReference type="InterPro" id="IPR045028">
    <property type="entry name" value="DinG/Rad3-like"/>
</dbReference>
<sequence>MGGTRREGQEKMADAVAEALDGGGHLLVQAGTGTGKSIGYLAPAMEWAVKTDSRVIVSTATLALQRQIIAFDAPKAAEAVREIHGRAPEVALVKGWSNYVCLRKAAGGYPEEDALLSRASGEYGASATGEEVVRLREWAMATDTGDRDDLVPGVSERAWRQVSVAKPECIGAKCPMRGSCFPVLAREAAEEADIVVTNHSMLGVQSTGTPVLPESAAFVVDEAHELADRVTGQLTASISKGDVSSLVRLLRRESILATELENAGDEVTEALDELDEGRLEALPLSLADGLSRMLGELQQAREDVNDLGDKDEAAAAAKALARGRVKALADVVEQLLSDGVGEGALVPWVARDGEGRSSLHVAPLDVSSALADTLFEGKAAILTSATLETGGSFGHVAGAVGFTYPSQGPWKGIDVGSPFDHSRQGILYAAASLPPPGREGIGEAQLREIAELVEAAGGGALGLFTSRRAAETAAEYARERLDTPVLCQGDDQLSTLVRRFAEDDAASLFGTLSLWQGVDVPGRTCRLVLIDRIPFPRPNDPLTQARTKAVADAGGNGFMSVAATHAALLLAQGAGRLLRRTDDRGVVAILDPRIVTARYGSFLAASLPPMWRTKDPHVARSALRRLAAAPDPARDCADGSDSAVQTGAET</sequence>
<feature type="region of interest" description="Disordered" evidence="12">
    <location>
        <begin position="628"/>
        <end position="650"/>
    </location>
</feature>
<dbReference type="EC" id="5.6.2.3" evidence="7"/>
<evidence type="ECO:0000313" key="14">
    <source>
        <dbReference type="EMBL" id="OAP85490.1"/>
    </source>
</evidence>
<gene>
    <name evidence="14" type="ORF">A4H34_09445</name>
</gene>
<dbReference type="GO" id="GO:0005524">
    <property type="term" value="F:ATP binding"/>
    <property type="evidence" value="ECO:0007669"/>
    <property type="project" value="UniProtKB-KW"/>
</dbReference>
<dbReference type="GO" id="GO:0006139">
    <property type="term" value="P:nucleobase-containing compound metabolic process"/>
    <property type="evidence" value="ECO:0007669"/>
    <property type="project" value="InterPro"/>
</dbReference>
<evidence type="ECO:0000256" key="8">
    <source>
        <dbReference type="ARBA" id="ARBA00048954"/>
    </source>
</evidence>
<keyword evidence="4 14" id="KW-0347">Helicase</keyword>
<feature type="coiled-coil region" evidence="11">
    <location>
        <begin position="260"/>
        <end position="310"/>
    </location>
</feature>
<comment type="cofactor">
    <cofactor evidence="1">
        <name>[4Fe-4S] cluster</name>
        <dbReference type="ChEBI" id="CHEBI:49883"/>
    </cofactor>
</comment>
<evidence type="ECO:0000256" key="5">
    <source>
        <dbReference type="ARBA" id="ARBA00022840"/>
    </source>
</evidence>
<dbReference type="InterPro" id="IPR011545">
    <property type="entry name" value="DEAD/DEAH_box_helicase_dom"/>
</dbReference>
<keyword evidence="5" id="KW-0067">ATP-binding</keyword>
<comment type="caution">
    <text evidence="14">The sequence shown here is derived from an EMBL/GenBank/DDBJ whole genome shotgun (WGS) entry which is preliminary data.</text>
</comment>
<dbReference type="AlphaFoldDB" id="A0A179B1W1"/>
<dbReference type="FunFam" id="3.40.50.300:FF:000437">
    <property type="entry name" value="ATP-dependent DNA helicase DinG"/>
    <property type="match status" value="1"/>
</dbReference>
<keyword evidence="3" id="KW-0378">Hydrolase</keyword>